<feature type="region of interest" description="Disordered" evidence="13">
    <location>
        <begin position="1652"/>
        <end position="1914"/>
    </location>
</feature>
<dbReference type="GO" id="GO:0016477">
    <property type="term" value="P:cell migration"/>
    <property type="evidence" value="ECO:0007669"/>
    <property type="project" value="TreeGrafter"/>
</dbReference>
<dbReference type="GO" id="GO:0048839">
    <property type="term" value="P:inner ear development"/>
    <property type="evidence" value="ECO:0007669"/>
    <property type="project" value="InterPro"/>
</dbReference>
<dbReference type="OrthoDB" id="10029135at2759"/>
<dbReference type="GO" id="GO:0016342">
    <property type="term" value="C:catenin complex"/>
    <property type="evidence" value="ECO:0007669"/>
    <property type="project" value="TreeGrafter"/>
</dbReference>
<dbReference type="PANTHER" id="PTHR24027:SF438">
    <property type="entry name" value="CADHERIN 23"/>
    <property type="match status" value="1"/>
</dbReference>
<dbReference type="FunFam" id="2.60.40.60:FF:000050">
    <property type="entry name" value="protocadherin-15 isoform X1"/>
    <property type="match status" value="1"/>
</dbReference>
<evidence type="ECO:0000256" key="9">
    <source>
        <dbReference type="ARBA" id="ARBA00023136"/>
    </source>
</evidence>
<feature type="compositionally biased region" description="Basic and acidic residues" evidence="13">
    <location>
        <begin position="1763"/>
        <end position="1792"/>
    </location>
</feature>
<dbReference type="GO" id="GO:0007156">
    <property type="term" value="P:homophilic cell adhesion via plasma membrane adhesion molecules"/>
    <property type="evidence" value="ECO:0007669"/>
    <property type="project" value="InterPro"/>
</dbReference>
<organism evidence="16 17">
    <name type="scientific">Scleropages formosus</name>
    <name type="common">Asian bonytongue</name>
    <name type="synonym">Osteoglossum formosum</name>
    <dbReference type="NCBI Taxonomy" id="113540"/>
    <lineage>
        <taxon>Eukaryota</taxon>
        <taxon>Metazoa</taxon>
        <taxon>Chordata</taxon>
        <taxon>Craniata</taxon>
        <taxon>Vertebrata</taxon>
        <taxon>Euteleostomi</taxon>
        <taxon>Actinopterygii</taxon>
        <taxon>Neopterygii</taxon>
        <taxon>Teleostei</taxon>
        <taxon>Osteoglossocephala</taxon>
        <taxon>Osteoglossomorpha</taxon>
        <taxon>Osteoglossiformes</taxon>
        <taxon>Osteoglossidae</taxon>
        <taxon>Scleropages</taxon>
    </lineage>
</organism>
<feature type="domain" description="Cadherin" evidence="15">
    <location>
        <begin position="626"/>
        <end position="726"/>
    </location>
</feature>
<feature type="region of interest" description="Disordered" evidence="13">
    <location>
        <begin position="1515"/>
        <end position="1551"/>
    </location>
</feature>
<feature type="domain" description="Cadherin" evidence="15">
    <location>
        <begin position="1155"/>
        <end position="1269"/>
    </location>
</feature>
<evidence type="ECO:0000256" key="11">
    <source>
        <dbReference type="ARBA" id="ARBA00072302"/>
    </source>
</evidence>
<evidence type="ECO:0000313" key="16">
    <source>
        <dbReference type="Ensembl" id="ENSSFOP00015077989.1"/>
    </source>
</evidence>
<dbReference type="GO" id="GO:0050953">
    <property type="term" value="P:sensory perception of light stimulus"/>
    <property type="evidence" value="ECO:0007669"/>
    <property type="project" value="UniProtKB-ARBA"/>
</dbReference>
<dbReference type="Pfam" id="PF00028">
    <property type="entry name" value="Cadherin"/>
    <property type="match status" value="6"/>
</dbReference>
<dbReference type="GO" id="GO:0008013">
    <property type="term" value="F:beta-catenin binding"/>
    <property type="evidence" value="ECO:0007669"/>
    <property type="project" value="TreeGrafter"/>
</dbReference>
<evidence type="ECO:0000256" key="14">
    <source>
        <dbReference type="SAM" id="SignalP"/>
    </source>
</evidence>
<dbReference type="PANTHER" id="PTHR24027">
    <property type="entry name" value="CADHERIN-23"/>
    <property type="match status" value="1"/>
</dbReference>
<dbReference type="Gene3D" id="2.60.40.60">
    <property type="entry name" value="Cadherins"/>
    <property type="match status" value="10"/>
</dbReference>
<feature type="domain" description="Cadherin" evidence="15">
    <location>
        <begin position="154"/>
        <end position="274"/>
    </location>
</feature>
<dbReference type="FunFam" id="2.60.40.60:FF:000047">
    <property type="entry name" value="protocadherin-15 isoform X1"/>
    <property type="match status" value="1"/>
</dbReference>
<dbReference type="CDD" id="cd11304">
    <property type="entry name" value="Cadherin_repeat"/>
    <property type="match status" value="11"/>
</dbReference>
<feature type="compositionally biased region" description="Polar residues" evidence="13">
    <location>
        <begin position="2166"/>
        <end position="2178"/>
    </location>
</feature>
<keyword evidence="8" id="KW-1133">Transmembrane helix</keyword>
<feature type="domain" description="Cadherin" evidence="15">
    <location>
        <begin position="519"/>
        <end position="625"/>
    </location>
</feature>
<dbReference type="GeneTree" id="ENSGT00940000156675"/>
<dbReference type="FunFam" id="2.60.40.60:FF:000057">
    <property type="entry name" value="protocadherin-15 isoform X1"/>
    <property type="match status" value="1"/>
</dbReference>
<dbReference type="FunFam" id="2.60.40.60:FF:000092">
    <property type="entry name" value="Protocadherin 8"/>
    <property type="match status" value="1"/>
</dbReference>
<dbReference type="InterPro" id="IPR041149">
    <property type="entry name" value="EC_dom"/>
</dbReference>
<dbReference type="FunFam" id="2.60.40.60:FF:000055">
    <property type="entry name" value="protocadherin-15 isoform X1"/>
    <property type="match status" value="1"/>
</dbReference>
<evidence type="ECO:0000256" key="7">
    <source>
        <dbReference type="ARBA" id="ARBA00022889"/>
    </source>
</evidence>
<feature type="compositionally biased region" description="Basic and acidic residues" evidence="13">
    <location>
        <begin position="1885"/>
        <end position="1897"/>
    </location>
</feature>
<evidence type="ECO:0000256" key="12">
    <source>
        <dbReference type="PROSITE-ProRule" id="PRU00043"/>
    </source>
</evidence>
<feature type="domain" description="Cadherin" evidence="15">
    <location>
        <begin position="405"/>
        <end position="518"/>
    </location>
</feature>
<feature type="domain" description="Cadherin" evidence="15">
    <location>
        <begin position="936"/>
        <end position="1043"/>
    </location>
</feature>
<evidence type="ECO:0000256" key="10">
    <source>
        <dbReference type="ARBA" id="ARBA00023157"/>
    </source>
</evidence>
<reference evidence="16 17" key="1">
    <citation type="submission" date="2019-04" db="EMBL/GenBank/DDBJ databases">
        <authorList>
            <consortium name="Wellcome Sanger Institute Data Sharing"/>
        </authorList>
    </citation>
    <scope>NUCLEOTIDE SEQUENCE [LARGE SCALE GENOMIC DNA]</scope>
</reference>
<dbReference type="InterPro" id="IPR002126">
    <property type="entry name" value="Cadherin-like_dom"/>
</dbReference>
<feature type="signal peptide" evidence="14">
    <location>
        <begin position="1"/>
        <end position="26"/>
    </location>
</feature>
<comment type="subcellular location">
    <subcellularLocation>
        <location evidence="1">Cell membrane</location>
        <topology evidence="1">Single-pass type I membrane protein</topology>
    </subcellularLocation>
</comment>
<keyword evidence="2" id="KW-1003">Cell membrane</keyword>
<accession>A0A8C9WS25</accession>
<dbReference type="Gene3D" id="2.60.40.3430">
    <property type="match status" value="1"/>
</dbReference>
<dbReference type="GO" id="GO:0009653">
    <property type="term" value="P:anatomical structure morphogenesis"/>
    <property type="evidence" value="ECO:0007669"/>
    <property type="project" value="UniProtKB-ARBA"/>
</dbReference>
<sequence>MRLRSWPFRWLGIGIGVLSLVAYSYCQDNGDDWQYEECKLSRTGPPATIVAIDEESPNGTLLVENMQINGRAEDPGRTISLSLRDNYDHWVILDPVNQQLYLNSTGRVLDRDPPSYIQSIVVQVQCTNELVGTVILHEVRIVVRDRNDNAPRFQQPRYYVAINELTPIGTTIFTGFSGNNGATDIDDGPNGQIEYVIQYNPNDPVRKTTAQPPSFACSEAVPEDERERLNYEETTRYLVIIQANDRAPYLNDRRTATTTLTVDVLDGDDLGPMFLPCTLVNNTRDCNPITYRAVILELTDPSRVNPVNVTPTIQAVDQDRNIQPPSDRPGILYSILVGKPEAYGEYFALNQTTAELRLLKPISRDQHHKFDLVIKAEQDNGHPLPAFASLHIEVLDENNQAPYFQEATYQGFILESAPVGTTISSSANLTAPLRVVALDKDVEETKDPTLHISLEEYDAVFMVTPTGITRYLKLLSPVDREVQQNYTFTMIASDGVQESAPVIVNILVIDANDNTPTFSNVSYSVSVYTDMQPGETVLRLTALDADEGANGLVTFEILAGAQGDFTIDNHSGLITVAPGVNLTVGHSYALTVRAADNAPEPHRRSSITTVYIEVLPPNNQSPPRFPQFTYSLEISEAMRIGAVLLNLQATDRERDPITYSIQSGDPETFFNLSESSGLLVLGRPLDRESTDRYTLVVTASDGNPEGTSTAIVNIIVTDVNDNDPAFDPTLPINFTVQEEEANAFVGQVKATDPDAGINGQVRYKLLNHAGFFRINSDGSIFTMVPLDRETRSRYMLVVEAWDGAPDPRRTTTRLFVEVIDVDDNSPVFSQASYTVSLPENSPPGTAVLRLSAKDADLHSNITYRIRTEEARQLFSVDPVTGLLSVLQTLDFEDLAAPEASYTFVVEAADTDGNMPPGLAAVTVKITDMNDYSPVFGRALYQGMVAPNAVKGTIVATVLAEDRDPPVSRNGVRYKVDFDQFPYSGSIFDVDEDSGNVITRVNLNEQPSTIFTLVVIAYDDGEPVKLNRTLVEITVLQPSVIPVFTQEEYRFSPVSENAPVGQVVGTITAAAVNQTIVYSIVEGNEGGEFVVNSSTGVISTAKILDYETNSSYTLRVQADSLRVVESNLRAPAKSMSNTAKVFVEVQDENDHPPVFTKQLYIGGVAEDAKTFTSVLQVQALDRDTGSYSAVQYRLIIEPTSDGKAAFVIEQYSGIVKTAIMYRNMRRMYFKFKVVATDNYGAGMSSSAEVLVSVVNLLDMQVVVFNVPPTMVEQSKEQLAGILERYVEDQVPGAKLLVESIGPRHIGDSFEQEDYSSSDVLVYAIDPTTNRAISRQEFLHGKQLDINKELWPFLGQGGRILDIRTPDIVANVKKAAQAVGYTEGALLALAVIIILCCIPAILIVMVTYRQRQAECAKTARIQMALPAGKSAGGAANNLYEELGDSTMRGYGHQEELSMESGIDPGQEYYTQDYYNYEHGYDLPQYGSRRKLISPSGMYDEYGEVIMEDDGSYYYSPQGSEGEVVGPLHPSHRAASEGQTPAHGHKGAETTESNINITASEASKSLKSVMKLQRLLSEHKSSGAPGLHYSRWKKSRIFPMMVSKEMKNGCDYIKIASAHQDGAMVIEGSYFQTSYDTPSARKGLGKVLNHTSITRKLQARRKLRGSSSTSSPTGSEKGESEIQSASNGKKEKGQSKVSIRILGEREEEDRGSKVKSRKEDSQGELSERSSIALPIKDEKYLVLDPDRYGINETTVDSEVEQEDSDDEKKSQSEKESDMERESETDKELDRERRSEDYDDEQRSTVSEEAEAQESASKVFSCSTSSGSHAFTVQSSSTGRKSLDKFTEGAQDGKMSRSSIRPANYTSSASARGSREPGISALAPRSKGSRKEQDEGERASSEEDSYEGVMSRKSDGFQTAMSTVRCRSSYIGTAQHTAKSGMMGSSEEACDLSPVIEVDEEETPSLKMQSVPVSISLSSDRAQLSVSVCSKEVGGEEDDEESENEKHKSQNGQRVVMCTSAHMPFSVPFCSPRESRVNPSALVSLLFQCGRKKRIKLVVDREYETSSTGEDSAPELHRNRLSNINSHSNINGSIYLAQNGSIIRTRRIGHPNNIKVGSPARLGKQFKKLDRLAVTHEERLPLNSPGAAGASTTADVNLSTRPSSSSLTSGTVEPDSNVSKSNVAKPRCDGGQGAEEQESAIDSGAVRGSETHSESHTDEEELWMGPWNNLHIPMTKL</sequence>
<dbReference type="InterPro" id="IPR030718">
    <property type="entry name" value="EC_dom_sf"/>
</dbReference>
<reference evidence="16" key="3">
    <citation type="submission" date="2025-09" db="UniProtKB">
        <authorList>
            <consortium name="Ensembl"/>
        </authorList>
    </citation>
    <scope>IDENTIFICATION</scope>
</reference>
<dbReference type="Pfam" id="PF18432">
    <property type="entry name" value="ECD"/>
    <property type="match status" value="1"/>
</dbReference>
<evidence type="ECO:0000256" key="13">
    <source>
        <dbReference type="SAM" id="MobiDB-lite"/>
    </source>
</evidence>
<reference evidence="16" key="2">
    <citation type="submission" date="2025-08" db="UniProtKB">
        <authorList>
            <consortium name="Ensembl"/>
        </authorList>
    </citation>
    <scope>IDENTIFICATION</scope>
</reference>
<keyword evidence="4 14" id="KW-0732">Signal</keyword>
<dbReference type="FunFam" id="2.60.40.60:FF:000048">
    <property type="entry name" value="protocadherin-15 isoform X1"/>
    <property type="match status" value="1"/>
</dbReference>
<feature type="compositionally biased region" description="Acidic residues" evidence="13">
    <location>
        <begin position="1752"/>
        <end position="1762"/>
    </location>
</feature>
<name>A0A8C9WS25_SCLFO</name>
<evidence type="ECO:0000256" key="6">
    <source>
        <dbReference type="ARBA" id="ARBA00022837"/>
    </source>
</evidence>
<dbReference type="InterPro" id="IPR039808">
    <property type="entry name" value="Cadherin"/>
</dbReference>
<evidence type="ECO:0000256" key="1">
    <source>
        <dbReference type="ARBA" id="ARBA00004251"/>
    </source>
</evidence>
<keyword evidence="3" id="KW-0812">Transmembrane</keyword>
<dbReference type="GO" id="GO:0050957">
    <property type="term" value="P:equilibrioception"/>
    <property type="evidence" value="ECO:0007669"/>
    <property type="project" value="UniProtKB-ARBA"/>
</dbReference>
<dbReference type="FunFam" id="2.60.40.3430:FF:000001">
    <property type="entry name" value="protocadherin-15 isoform X1"/>
    <property type="match status" value="1"/>
</dbReference>
<feature type="chain" id="PRO_5034833022" description="Protocadherin-15" evidence="14">
    <location>
        <begin position="27"/>
        <end position="2233"/>
    </location>
</feature>
<dbReference type="GO" id="GO:0045296">
    <property type="term" value="F:cadherin binding"/>
    <property type="evidence" value="ECO:0007669"/>
    <property type="project" value="TreeGrafter"/>
</dbReference>
<feature type="domain" description="Cadherin" evidence="15">
    <location>
        <begin position="728"/>
        <end position="828"/>
    </location>
</feature>
<evidence type="ECO:0000256" key="2">
    <source>
        <dbReference type="ARBA" id="ARBA00022475"/>
    </source>
</evidence>
<dbReference type="InterPro" id="IPR056989">
    <property type="entry name" value="PCDH15_12th_dom"/>
</dbReference>
<dbReference type="PROSITE" id="PS00232">
    <property type="entry name" value="CADHERIN_1"/>
    <property type="match status" value="4"/>
</dbReference>
<keyword evidence="10" id="KW-1015">Disulfide bond</keyword>
<evidence type="ECO:0000256" key="5">
    <source>
        <dbReference type="ARBA" id="ARBA00022737"/>
    </source>
</evidence>
<dbReference type="PRINTS" id="PR00205">
    <property type="entry name" value="CADHERIN"/>
</dbReference>
<feature type="domain" description="Cadherin" evidence="15">
    <location>
        <begin position="44"/>
        <end position="153"/>
    </location>
</feature>
<evidence type="ECO:0000256" key="3">
    <source>
        <dbReference type="ARBA" id="ARBA00022692"/>
    </source>
</evidence>
<evidence type="ECO:0000256" key="4">
    <source>
        <dbReference type="ARBA" id="ARBA00022729"/>
    </source>
</evidence>
<dbReference type="PROSITE" id="PS50268">
    <property type="entry name" value="CADHERIN_2"/>
    <property type="match status" value="11"/>
</dbReference>
<dbReference type="Ensembl" id="ENSSFOT00015074485.1">
    <property type="protein sequence ID" value="ENSSFOP00015077989.1"/>
    <property type="gene ID" value="ENSSFOG00015011647.2"/>
</dbReference>
<keyword evidence="6 12" id="KW-0106">Calcium</keyword>
<feature type="domain" description="Cadherin" evidence="15">
    <location>
        <begin position="829"/>
        <end position="935"/>
    </location>
</feature>
<dbReference type="InterPro" id="IPR015919">
    <property type="entry name" value="Cadherin-like_sf"/>
</dbReference>
<dbReference type="GO" id="GO:0005509">
    <property type="term" value="F:calcium ion binding"/>
    <property type="evidence" value="ECO:0007669"/>
    <property type="project" value="UniProtKB-UniRule"/>
</dbReference>
<dbReference type="Pfam" id="PF23206">
    <property type="entry name" value="PCDH15_12th"/>
    <property type="match status" value="1"/>
</dbReference>
<dbReference type="FunFam" id="2.60.40.60:FF:000063">
    <property type="entry name" value="protocadherin-15 isoform X1"/>
    <property type="match status" value="1"/>
</dbReference>
<protein>
    <recommendedName>
        <fullName evidence="11">Protocadherin-15</fullName>
    </recommendedName>
</protein>
<keyword evidence="7" id="KW-0130">Cell adhesion</keyword>
<keyword evidence="17" id="KW-1185">Reference proteome</keyword>
<feature type="compositionally biased region" description="Basic and acidic residues" evidence="13">
    <location>
        <begin position="1732"/>
        <end position="1746"/>
    </location>
</feature>
<feature type="compositionally biased region" description="Polar residues" evidence="13">
    <location>
        <begin position="1814"/>
        <end position="1836"/>
    </location>
</feature>
<dbReference type="GO" id="GO:0032420">
    <property type="term" value="C:stereocilium"/>
    <property type="evidence" value="ECO:0007669"/>
    <property type="project" value="InterPro"/>
</dbReference>
<dbReference type="GO" id="GO:0001750">
    <property type="term" value="C:photoreceptor outer segment"/>
    <property type="evidence" value="ECO:0007669"/>
    <property type="project" value="UniProtKB-ARBA"/>
</dbReference>
<dbReference type="FunFam" id="2.60.40.60:FF:000070">
    <property type="entry name" value="protocadherin-15 isoform X1"/>
    <property type="match status" value="1"/>
</dbReference>
<feature type="compositionally biased region" description="Low complexity" evidence="13">
    <location>
        <begin position="2154"/>
        <end position="2165"/>
    </location>
</feature>
<keyword evidence="5" id="KW-0677">Repeat</keyword>
<dbReference type="InterPro" id="IPR020894">
    <property type="entry name" value="Cadherin_CS"/>
</dbReference>
<dbReference type="SUPFAM" id="SSF49313">
    <property type="entry name" value="Cadherin-like"/>
    <property type="match status" value="10"/>
</dbReference>
<evidence type="ECO:0000259" key="15">
    <source>
        <dbReference type="PROSITE" id="PS50268"/>
    </source>
</evidence>
<dbReference type="Proteomes" id="UP000694397">
    <property type="component" value="Chromosome 24"/>
</dbReference>
<evidence type="ECO:0000256" key="8">
    <source>
        <dbReference type="ARBA" id="ARBA00022989"/>
    </source>
</evidence>
<keyword evidence="9" id="KW-0472">Membrane</keyword>
<evidence type="ECO:0000313" key="17">
    <source>
        <dbReference type="Proteomes" id="UP000694397"/>
    </source>
</evidence>
<feature type="compositionally biased region" description="Low complexity" evidence="13">
    <location>
        <begin position="1662"/>
        <end position="1672"/>
    </location>
</feature>
<proteinExistence type="predicted"/>
<dbReference type="GO" id="GO:0007605">
    <property type="term" value="P:sensory perception of sound"/>
    <property type="evidence" value="ECO:0007669"/>
    <property type="project" value="InterPro"/>
</dbReference>
<gene>
    <name evidence="16" type="primary">PCDH15</name>
    <name evidence="16" type="synonym">pcdh15b</name>
</gene>
<feature type="compositionally biased region" description="Polar residues" evidence="13">
    <location>
        <begin position="1852"/>
        <end position="1867"/>
    </location>
</feature>
<feature type="domain" description="Cadherin" evidence="15">
    <location>
        <begin position="1045"/>
        <end position="1154"/>
    </location>
</feature>
<dbReference type="SMART" id="SM00112">
    <property type="entry name" value="CA"/>
    <property type="match status" value="11"/>
</dbReference>
<feature type="region of interest" description="Disordered" evidence="13">
    <location>
        <begin position="2133"/>
        <end position="2233"/>
    </location>
</feature>
<feature type="domain" description="Cadherin" evidence="15">
    <location>
        <begin position="287"/>
        <end position="404"/>
    </location>
</feature>
<feature type="region of interest" description="Disordered" evidence="13">
    <location>
        <begin position="1987"/>
        <end position="2008"/>
    </location>
</feature>
<feature type="compositionally biased region" description="Basic and acidic residues" evidence="13">
    <location>
        <begin position="1699"/>
        <end position="1724"/>
    </location>
</feature>